<proteinExistence type="predicted"/>
<dbReference type="EMBL" id="CP051006">
    <property type="protein sequence ID" value="QNT97938.1"/>
    <property type="molecule type" value="Genomic_DNA"/>
</dbReference>
<dbReference type="KEGG" id="sgf:HEP81_07707"/>
<gene>
    <name evidence="2" type="ORF">HEP81_07707</name>
</gene>
<reference evidence="2 3" key="1">
    <citation type="submission" date="2020-04" db="EMBL/GenBank/DDBJ databases">
        <title>Characterization and engineering of Streptomyces griseofuscus DSM40191 as a potential heterologous host for expression of BGCs.</title>
        <authorList>
            <person name="Gren T."/>
            <person name="Whitford C.M."/>
            <person name="Mohite O.S."/>
            <person name="Joergensen T.S."/>
            <person name="Nielsen J.B."/>
            <person name="Lee S.Y."/>
            <person name="Weber T."/>
        </authorList>
    </citation>
    <scope>NUCLEOTIDE SEQUENCE [LARGE SCALE GENOMIC DNA]</scope>
    <source>
        <strain evidence="2 3">DSM 40191</strain>
    </source>
</reference>
<name>A0A7H1QCA8_9ACTN</name>
<dbReference type="SUPFAM" id="SSF56801">
    <property type="entry name" value="Acetyl-CoA synthetase-like"/>
    <property type="match status" value="1"/>
</dbReference>
<evidence type="ECO:0000259" key="1">
    <source>
        <dbReference type="Pfam" id="PF00501"/>
    </source>
</evidence>
<organism evidence="2 3">
    <name type="scientific">Streptomyces griseofuscus</name>
    <dbReference type="NCBI Taxonomy" id="146922"/>
    <lineage>
        <taxon>Bacteria</taxon>
        <taxon>Bacillati</taxon>
        <taxon>Actinomycetota</taxon>
        <taxon>Actinomycetes</taxon>
        <taxon>Kitasatosporales</taxon>
        <taxon>Streptomycetaceae</taxon>
        <taxon>Streptomyces</taxon>
    </lineage>
</organism>
<dbReference type="GeneID" id="91467201"/>
<protein>
    <submittedName>
        <fullName evidence="2">AMP-binding protein</fullName>
    </submittedName>
</protein>
<dbReference type="PANTHER" id="PTHR43767">
    <property type="entry name" value="LONG-CHAIN-FATTY-ACID--COA LIGASE"/>
    <property type="match status" value="1"/>
</dbReference>
<sequence length="496" mass="53819">MTVEARQGPTLRHVVDVLDHAAAAHGGELAVTDDEGDWSYAELAEHSCEFAQWLRRRGVSAGDRVVVCATASREFVAILYGCLRAGAVFVPLGPATTAYQLGQVVADARPRLVITDRIDETADTACSLQEVWAEVGRPGGPMTHPRAEVAPAQTALLIYTSGSTAAPKAVVSPHGRVLWATRAVAARLRYRTDDIVLCRLPLSFDYGLYQVFLCALAGAHLVLLSRKADLRLAAVARERGATVVPLVPSLATMLLHSARRDPGPSRIRLFTNTGEDLPQAVRAQLREHFPRAGIQLMYGTTECKRISVLEVDGDLRRPGSVGRALDGTRIRILTADGLPAAPGEAGEIVVSGPHVMAGYWRAPELTAARFRTDPHTGEVRLHTGDFGHLDGDGYLYFHGRGDDMFKRRGVRTSAAEIESAARDIPGVDHAVLLPPTDRRDMVLCVVTTLTPTEVLRHLGTLLDPARVPDRCRVFDRFPLSSNGKTDRARLSRQEAG</sequence>
<dbReference type="InterPro" id="IPR050237">
    <property type="entry name" value="ATP-dep_AMP-bd_enzyme"/>
</dbReference>
<dbReference type="InterPro" id="IPR045851">
    <property type="entry name" value="AMP-bd_C_sf"/>
</dbReference>
<evidence type="ECO:0000313" key="2">
    <source>
        <dbReference type="EMBL" id="QNT97938.1"/>
    </source>
</evidence>
<dbReference type="Gene3D" id="3.40.50.12780">
    <property type="entry name" value="N-terminal domain of ligase-like"/>
    <property type="match status" value="1"/>
</dbReference>
<dbReference type="AlphaFoldDB" id="A0A7H1QCA8"/>
<dbReference type="Pfam" id="PF00501">
    <property type="entry name" value="AMP-binding"/>
    <property type="match status" value="1"/>
</dbReference>
<dbReference type="PANTHER" id="PTHR43767:SF10">
    <property type="entry name" value="SURFACTIN SYNTHASE SUBUNIT 1"/>
    <property type="match status" value="1"/>
</dbReference>
<dbReference type="InterPro" id="IPR000873">
    <property type="entry name" value="AMP-dep_synth/lig_dom"/>
</dbReference>
<dbReference type="RefSeq" id="WP_243279743.1">
    <property type="nucleotide sequence ID" value="NZ_CP051006.1"/>
</dbReference>
<accession>A0A7H1QCA8</accession>
<feature type="domain" description="AMP-dependent synthetase/ligase" evidence="1">
    <location>
        <begin position="19"/>
        <end position="360"/>
    </location>
</feature>
<dbReference type="Gene3D" id="3.30.300.30">
    <property type="match status" value="1"/>
</dbReference>
<dbReference type="InterPro" id="IPR042099">
    <property type="entry name" value="ANL_N_sf"/>
</dbReference>
<evidence type="ECO:0000313" key="3">
    <source>
        <dbReference type="Proteomes" id="UP000516422"/>
    </source>
</evidence>
<dbReference type="Proteomes" id="UP000516422">
    <property type="component" value="Chromosome"/>
</dbReference>